<keyword evidence="1" id="KW-0472">Membrane</keyword>
<dbReference type="AlphaFoldDB" id="A0AAD5RWW0"/>
<evidence type="ECO:0000256" key="2">
    <source>
        <dbReference type="SAM" id="SignalP"/>
    </source>
</evidence>
<keyword evidence="1" id="KW-1133">Transmembrane helix</keyword>
<evidence type="ECO:0000256" key="1">
    <source>
        <dbReference type="SAM" id="Phobius"/>
    </source>
</evidence>
<name>A0AAD5RWW0_9PEZI</name>
<evidence type="ECO:0000313" key="4">
    <source>
        <dbReference type="Proteomes" id="UP001201980"/>
    </source>
</evidence>
<evidence type="ECO:0000313" key="3">
    <source>
        <dbReference type="EMBL" id="KAJ2904781.1"/>
    </source>
</evidence>
<accession>A0AAD5RWW0</accession>
<reference evidence="3" key="1">
    <citation type="submission" date="2022-07" db="EMBL/GenBank/DDBJ databases">
        <title>Draft genome sequence of Zalerion maritima ATCC 34329, a (micro)plastics degrading marine fungus.</title>
        <authorList>
            <person name="Paco A."/>
            <person name="Goncalves M.F.M."/>
            <person name="Rocha-Santos T.A.P."/>
            <person name="Alves A."/>
        </authorList>
    </citation>
    <scope>NUCLEOTIDE SEQUENCE</scope>
    <source>
        <strain evidence="3">ATCC 34329</strain>
    </source>
</reference>
<gene>
    <name evidence="3" type="ORF">MKZ38_007137</name>
</gene>
<feature type="chain" id="PRO_5042254864" evidence="2">
    <location>
        <begin position="18"/>
        <end position="135"/>
    </location>
</feature>
<feature type="signal peptide" evidence="2">
    <location>
        <begin position="1"/>
        <end position="17"/>
    </location>
</feature>
<comment type="caution">
    <text evidence="3">The sequence shown here is derived from an EMBL/GenBank/DDBJ whole genome shotgun (WGS) entry which is preliminary data.</text>
</comment>
<keyword evidence="2" id="KW-0732">Signal</keyword>
<organism evidence="3 4">
    <name type="scientific">Zalerion maritima</name>
    <dbReference type="NCBI Taxonomy" id="339359"/>
    <lineage>
        <taxon>Eukaryota</taxon>
        <taxon>Fungi</taxon>
        <taxon>Dikarya</taxon>
        <taxon>Ascomycota</taxon>
        <taxon>Pezizomycotina</taxon>
        <taxon>Sordariomycetes</taxon>
        <taxon>Lulworthiomycetidae</taxon>
        <taxon>Lulworthiales</taxon>
        <taxon>Lulworthiaceae</taxon>
        <taxon>Zalerion</taxon>
    </lineage>
</organism>
<keyword evidence="4" id="KW-1185">Reference proteome</keyword>
<protein>
    <submittedName>
        <fullName evidence="3">Uncharacterized protein</fullName>
    </submittedName>
</protein>
<keyword evidence="1" id="KW-0812">Transmembrane</keyword>
<feature type="transmembrane region" description="Helical" evidence="1">
    <location>
        <begin position="81"/>
        <end position="103"/>
    </location>
</feature>
<dbReference type="Proteomes" id="UP001201980">
    <property type="component" value="Unassembled WGS sequence"/>
</dbReference>
<sequence length="135" mass="14850">MMFFLSLATFFLPAVLGAPSTVDKREPGIVKLCTGVDFAEPCVDLWVGIGGSWEDNCQKLEDPYAMNAGSVVPDKGALCRLYEYAIVFFFFIIFVFFPPTAFLSPCLRFLPFLPSPPPFPKSSPIARLGPATGMR</sequence>
<proteinExistence type="predicted"/>
<dbReference type="EMBL" id="JAKWBI020000044">
    <property type="protein sequence ID" value="KAJ2904781.1"/>
    <property type="molecule type" value="Genomic_DNA"/>
</dbReference>